<comment type="similarity">
    <text evidence="6">Belongs to the serine/threonine dehydratase family.</text>
</comment>
<name>A0A517SZN4_9BACT</name>
<comment type="cofactor">
    <cofactor evidence="2">
        <name>pyridoxal 5'-phosphate</name>
        <dbReference type="ChEBI" id="CHEBI:597326"/>
    </cofactor>
</comment>
<dbReference type="EMBL" id="CP036272">
    <property type="protein sequence ID" value="QDT61609.1"/>
    <property type="molecule type" value="Genomic_DNA"/>
</dbReference>
<evidence type="ECO:0000256" key="6">
    <source>
        <dbReference type="ARBA" id="ARBA00010869"/>
    </source>
</evidence>
<dbReference type="PANTHER" id="PTHR43050:SF1">
    <property type="entry name" value="SERINE RACEMASE"/>
    <property type="match status" value="1"/>
</dbReference>
<evidence type="ECO:0000256" key="2">
    <source>
        <dbReference type="ARBA" id="ARBA00001933"/>
    </source>
</evidence>
<evidence type="ECO:0000256" key="9">
    <source>
        <dbReference type="ARBA" id="ARBA00023239"/>
    </source>
</evidence>
<dbReference type="GO" id="GO:0000287">
    <property type="term" value="F:magnesium ion binding"/>
    <property type="evidence" value="ECO:0007669"/>
    <property type="project" value="TreeGrafter"/>
</dbReference>
<evidence type="ECO:0000313" key="12">
    <source>
        <dbReference type="Proteomes" id="UP000315003"/>
    </source>
</evidence>
<reference evidence="11 12" key="1">
    <citation type="submission" date="2019-02" db="EMBL/GenBank/DDBJ databases">
        <title>Deep-cultivation of Planctomycetes and their phenomic and genomic characterization uncovers novel biology.</title>
        <authorList>
            <person name="Wiegand S."/>
            <person name="Jogler M."/>
            <person name="Boedeker C."/>
            <person name="Pinto D."/>
            <person name="Vollmers J."/>
            <person name="Rivas-Marin E."/>
            <person name="Kohn T."/>
            <person name="Peeters S.H."/>
            <person name="Heuer A."/>
            <person name="Rast P."/>
            <person name="Oberbeckmann S."/>
            <person name="Bunk B."/>
            <person name="Jeske O."/>
            <person name="Meyerdierks A."/>
            <person name="Storesund J.E."/>
            <person name="Kallscheuer N."/>
            <person name="Luecker S."/>
            <person name="Lage O.M."/>
            <person name="Pohl T."/>
            <person name="Merkel B.J."/>
            <person name="Hornburger P."/>
            <person name="Mueller R.-W."/>
            <person name="Bruemmer F."/>
            <person name="Labrenz M."/>
            <person name="Spormann A.M."/>
            <person name="Op den Camp H."/>
            <person name="Overmann J."/>
            <person name="Amann R."/>
            <person name="Jetten M.S.M."/>
            <person name="Mascher T."/>
            <person name="Medema M.H."/>
            <person name="Devos D.P."/>
            <person name="Kaster A.-K."/>
            <person name="Ovreas L."/>
            <person name="Rohde M."/>
            <person name="Galperin M.Y."/>
            <person name="Jogler C."/>
        </authorList>
    </citation>
    <scope>NUCLEOTIDE SEQUENCE [LARGE SCALE GENOMIC DNA]</scope>
    <source>
        <strain evidence="11 12">SV_7m_r</strain>
    </source>
</reference>
<dbReference type="EC" id="4.3.1.19" evidence="11"/>
<dbReference type="PANTHER" id="PTHR43050">
    <property type="entry name" value="SERINE / THREONINE RACEMASE FAMILY MEMBER"/>
    <property type="match status" value="1"/>
</dbReference>
<evidence type="ECO:0000256" key="3">
    <source>
        <dbReference type="ARBA" id="ARBA00001936"/>
    </source>
</evidence>
<gene>
    <name evidence="11" type="primary">tdcB</name>
    <name evidence="11" type="ORF">SV7mr_41460</name>
</gene>
<dbReference type="Proteomes" id="UP000315003">
    <property type="component" value="Chromosome"/>
</dbReference>
<comment type="cofactor">
    <cofactor evidence="1">
        <name>Ca(2+)</name>
        <dbReference type="ChEBI" id="CHEBI:29108"/>
    </cofactor>
</comment>
<dbReference type="GO" id="GO:0030170">
    <property type="term" value="F:pyridoxal phosphate binding"/>
    <property type="evidence" value="ECO:0007669"/>
    <property type="project" value="InterPro"/>
</dbReference>
<evidence type="ECO:0000313" key="11">
    <source>
        <dbReference type="EMBL" id="QDT61609.1"/>
    </source>
</evidence>
<dbReference type="PROSITE" id="PS00165">
    <property type="entry name" value="DEHYDRATASE_SER_THR"/>
    <property type="match status" value="1"/>
</dbReference>
<dbReference type="GO" id="GO:0003941">
    <property type="term" value="F:L-serine ammonia-lyase activity"/>
    <property type="evidence" value="ECO:0007669"/>
    <property type="project" value="TreeGrafter"/>
</dbReference>
<comment type="cofactor">
    <cofactor evidence="4">
        <name>Mg(2+)</name>
        <dbReference type="ChEBI" id="CHEBI:18420"/>
    </cofactor>
</comment>
<organism evidence="11 12">
    <name type="scientific">Stieleria bergensis</name>
    <dbReference type="NCBI Taxonomy" id="2528025"/>
    <lineage>
        <taxon>Bacteria</taxon>
        <taxon>Pseudomonadati</taxon>
        <taxon>Planctomycetota</taxon>
        <taxon>Planctomycetia</taxon>
        <taxon>Pirellulales</taxon>
        <taxon>Pirellulaceae</taxon>
        <taxon>Stieleria</taxon>
    </lineage>
</organism>
<accession>A0A517SZN4</accession>
<dbReference type="SUPFAM" id="SSF53686">
    <property type="entry name" value="Tryptophan synthase beta subunit-like PLP-dependent enzymes"/>
    <property type="match status" value="1"/>
</dbReference>
<dbReference type="Pfam" id="PF00291">
    <property type="entry name" value="PALP"/>
    <property type="match status" value="1"/>
</dbReference>
<dbReference type="GO" id="GO:0030378">
    <property type="term" value="F:serine racemase activity"/>
    <property type="evidence" value="ECO:0007669"/>
    <property type="project" value="TreeGrafter"/>
</dbReference>
<keyword evidence="7" id="KW-0460">Magnesium</keyword>
<feature type="domain" description="Tryptophan synthase beta chain-like PALP" evidence="10">
    <location>
        <begin position="16"/>
        <end position="302"/>
    </location>
</feature>
<dbReference type="OrthoDB" id="9811476at2"/>
<comment type="similarity">
    <text evidence="5">Belongs to the ACC deaminase/D-cysteine desulfhydrase family.</text>
</comment>
<dbReference type="GO" id="GO:0018114">
    <property type="term" value="F:threonine racemase activity"/>
    <property type="evidence" value="ECO:0007669"/>
    <property type="project" value="TreeGrafter"/>
</dbReference>
<keyword evidence="12" id="KW-1185">Reference proteome</keyword>
<protein>
    <submittedName>
        <fullName evidence="11">L-threonine dehydratase catabolic TdcB</fullName>
        <ecNumber evidence="11">4.3.1.19</ecNumber>
    </submittedName>
</protein>
<dbReference type="CDD" id="cd01562">
    <property type="entry name" value="Thr-dehyd"/>
    <property type="match status" value="1"/>
</dbReference>
<dbReference type="Gene3D" id="3.40.50.1100">
    <property type="match status" value="2"/>
</dbReference>
<dbReference type="InterPro" id="IPR027278">
    <property type="entry name" value="ACCD_DCysDesulf"/>
</dbReference>
<evidence type="ECO:0000259" key="10">
    <source>
        <dbReference type="Pfam" id="PF00291"/>
    </source>
</evidence>
<dbReference type="GO" id="GO:0070179">
    <property type="term" value="P:D-serine biosynthetic process"/>
    <property type="evidence" value="ECO:0007669"/>
    <property type="project" value="TreeGrafter"/>
</dbReference>
<evidence type="ECO:0000256" key="7">
    <source>
        <dbReference type="ARBA" id="ARBA00022842"/>
    </source>
</evidence>
<dbReference type="GO" id="GO:0016846">
    <property type="term" value="F:carbon-sulfur lyase activity"/>
    <property type="evidence" value="ECO:0007669"/>
    <property type="project" value="UniProtKB-ARBA"/>
</dbReference>
<dbReference type="PIRSF" id="PIRSF006278">
    <property type="entry name" value="ACCD_DCysDesulf"/>
    <property type="match status" value="1"/>
</dbReference>
<evidence type="ECO:0000256" key="8">
    <source>
        <dbReference type="ARBA" id="ARBA00022898"/>
    </source>
</evidence>
<dbReference type="InterPro" id="IPR001926">
    <property type="entry name" value="TrpB-like_PALP"/>
</dbReference>
<sequence>MVTLESVQTAADRIRHDVIRTPLLVNETLDASLGCRLFFKAENLQHTGAFKARGAANAVRNLTPQQADSGVVTHSSGNHAAALARMARRVGIAAHVVMPHNSSVMKINAVRSYGVEPIFCEPASDQREAKAAEVMQQTGATMVHPFESHDVICGQGTMALELLEQVDDLDAVIVPVGGGGLLAGTLTSLKNTRPSIRVCAAEPAWADDTFRSLQSGQHEQPARYDTIGDGLRTQVGQQTLPIIRQFLDDIFLVTETEIAEATRTLIQHTRTIVEPSGAVAFAALSQQRSQFAGQRVAVVISGGNLDLSQGQYFRG</sequence>
<dbReference type="RefSeq" id="WP_145275791.1">
    <property type="nucleotide sequence ID" value="NZ_CP036272.1"/>
</dbReference>
<keyword evidence="8" id="KW-0663">Pyridoxal phosphate</keyword>
<dbReference type="AlphaFoldDB" id="A0A517SZN4"/>
<dbReference type="GO" id="GO:0004794">
    <property type="term" value="F:threonine deaminase activity"/>
    <property type="evidence" value="ECO:0007669"/>
    <property type="project" value="UniProtKB-EC"/>
</dbReference>
<evidence type="ECO:0000256" key="5">
    <source>
        <dbReference type="ARBA" id="ARBA00008639"/>
    </source>
</evidence>
<dbReference type="GO" id="GO:0005524">
    <property type="term" value="F:ATP binding"/>
    <property type="evidence" value="ECO:0007669"/>
    <property type="project" value="TreeGrafter"/>
</dbReference>
<dbReference type="FunFam" id="3.40.50.1100:FF:000007">
    <property type="entry name" value="L-threonine dehydratase catabolic TdcB"/>
    <property type="match status" value="1"/>
</dbReference>
<keyword evidence="9 11" id="KW-0456">Lyase</keyword>
<comment type="cofactor">
    <cofactor evidence="3">
        <name>Mn(2+)</name>
        <dbReference type="ChEBI" id="CHEBI:29035"/>
    </cofactor>
</comment>
<proteinExistence type="inferred from homology"/>
<evidence type="ECO:0000256" key="1">
    <source>
        <dbReference type="ARBA" id="ARBA00001913"/>
    </source>
</evidence>
<dbReference type="InterPro" id="IPR036052">
    <property type="entry name" value="TrpB-like_PALP_sf"/>
</dbReference>
<evidence type="ECO:0000256" key="4">
    <source>
        <dbReference type="ARBA" id="ARBA00001946"/>
    </source>
</evidence>
<dbReference type="InterPro" id="IPR000634">
    <property type="entry name" value="Ser/Thr_deHydtase_PyrdxlP-BS"/>
</dbReference>